<evidence type="ECO:0000313" key="2">
    <source>
        <dbReference type="Proteomes" id="UP000683139"/>
    </source>
</evidence>
<dbReference type="AlphaFoldDB" id="A0A919YTS3"/>
<sequence>MSYKIAFFDIDGTLVNEDKIVPQDTIEAIREIKQLGVEPVIATGRAPYFLNSLLEEVGIESYVCLNGALAVYKGEVIYRNPIAPSTVEAFVSLARQQGHALCFEGESRYATDQLDNERVIRSIQSLKIQFPEQEHDFWSKEPIYQMFLHVVEGEDQPYETFHDRLTFIRWHEDALDVLPFGGSKAKGIEAMLSRLGIDKSEALAFGDGLNDKEMLQYIGFGIAMGNAHPDVIPYADYVTTHVDEQGIRKGLIAAGLLER</sequence>
<dbReference type="NCBIfam" id="TIGR01484">
    <property type="entry name" value="HAD-SF-IIB"/>
    <property type="match status" value="1"/>
</dbReference>
<reference evidence="1" key="1">
    <citation type="submission" date="2021-03" db="EMBL/GenBank/DDBJ databases">
        <title>Antimicrobial resistance genes in bacteria isolated from Japanese honey, and their potential for conferring macrolide and lincosamide resistance in the American foulbrood pathogen Paenibacillus larvae.</title>
        <authorList>
            <person name="Okamoto M."/>
            <person name="Kumagai M."/>
            <person name="Kanamori H."/>
            <person name="Takamatsu D."/>
        </authorList>
    </citation>
    <scope>NUCLEOTIDE SEQUENCE</scope>
    <source>
        <strain evidence="1">J40TS1</strain>
    </source>
</reference>
<dbReference type="InterPro" id="IPR036412">
    <property type="entry name" value="HAD-like_sf"/>
</dbReference>
<dbReference type="Gene3D" id="3.30.1240.10">
    <property type="match status" value="1"/>
</dbReference>
<proteinExistence type="predicted"/>
<dbReference type="Pfam" id="PF08282">
    <property type="entry name" value="Hydrolase_3"/>
    <property type="match status" value="1"/>
</dbReference>
<dbReference type="EMBL" id="BOSE01000007">
    <property type="protein sequence ID" value="GIP17989.1"/>
    <property type="molecule type" value="Genomic_DNA"/>
</dbReference>
<dbReference type="GO" id="GO:0016791">
    <property type="term" value="F:phosphatase activity"/>
    <property type="evidence" value="ECO:0007669"/>
    <property type="project" value="TreeGrafter"/>
</dbReference>
<dbReference type="NCBIfam" id="TIGR00099">
    <property type="entry name" value="Cof-subfamily"/>
    <property type="match status" value="1"/>
</dbReference>
<organism evidence="1 2">
    <name type="scientific">Paenibacillus montaniterrae</name>
    <dbReference type="NCBI Taxonomy" id="429341"/>
    <lineage>
        <taxon>Bacteria</taxon>
        <taxon>Bacillati</taxon>
        <taxon>Bacillota</taxon>
        <taxon>Bacilli</taxon>
        <taxon>Bacillales</taxon>
        <taxon>Paenibacillaceae</taxon>
        <taxon>Paenibacillus</taxon>
    </lineage>
</organism>
<gene>
    <name evidence="1" type="ORF">J40TS1_36310</name>
</gene>
<accession>A0A919YTS3</accession>
<dbReference type="SFLD" id="SFLDS00003">
    <property type="entry name" value="Haloacid_Dehalogenase"/>
    <property type="match status" value="1"/>
</dbReference>
<dbReference type="PROSITE" id="PS01228">
    <property type="entry name" value="COF_1"/>
    <property type="match status" value="1"/>
</dbReference>
<dbReference type="InterPro" id="IPR000150">
    <property type="entry name" value="Cof"/>
</dbReference>
<evidence type="ECO:0000313" key="1">
    <source>
        <dbReference type="EMBL" id="GIP17989.1"/>
    </source>
</evidence>
<dbReference type="PANTHER" id="PTHR10000:SF25">
    <property type="entry name" value="PHOSPHATASE YKRA-RELATED"/>
    <property type="match status" value="1"/>
</dbReference>
<comment type="caution">
    <text evidence="1">The sequence shown here is derived from an EMBL/GenBank/DDBJ whole genome shotgun (WGS) entry which is preliminary data.</text>
</comment>
<name>A0A919YTS3_9BACL</name>
<dbReference type="PANTHER" id="PTHR10000">
    <property type="entry name" value="PHOSPHOSERINE PHOSPHATASE"/>
    <property type="match status" value="1"/>
</dbReference>
<dbReference type="SFLD" id="SFLDG01144">
    <property type="entry name" value="C2.B.4:_PGP_Like"/>
    <property type="match status" value="1"/>
</dbReference>
<dbReference type="Gene3D" id="3.40.50.1000">
    <property type="entry name" value="HAD superfamily/HAD-like"/>
    <property type="match status" value="1"/>
</dbReference>
<dbReference type="InterPro" id="IPR006379">
    <property type="entry name" value="HAD-SF_hydro_IIB"/>
</dbReference>
<protein>
    <submittedName>
        <fullName evidence="1">Phosphatase</fullName>
    </submittedName>
</protein>
<dbReference type="SUPFAM" id="SSF56784">
    <property type="entry name" value="HAD-like"/>
    <property type="match status" value="1"/>
</dbReference>
<dbReference type="GO" id="GO:0005829">
    <property type="term" value="C:cytosol"/>
    <property type="evidence" value="ECO:0007669"/>
    <property type="project" value="TreeGrafter"/>
</dbReference>
<dbReference type="InterPro" id="IPR023214">
    <property type="entry name" value="HAD_sf"/>
</dbReference>
<dbReference type="CDD" id="cd07517">
    <property type="entry name" value="HAD_HPP"/>
    <property type="match status" value="1"/>
</dbReference>
<dbReference type="GO" id="GO:0000287">
    <property type="term" value="F:magnesium ion binding"/>
    <property type="evidence" value="ECO:0007669"/>
    <property type="project" value="TreeGrafter"/>
</dbReference>
<dbReference type="Proteomes" id="UP000683139">
    <property type="component" value="Unassembled WGS sequence"/>
</dbReference>
<keyword evidence="2" id="KW-1185">Reference proteome</keyword>
<dbReference type="SFLD" id="SFLDG01140">
    <property type="entry name" value="C2.B:_Phosphomannomutase_and_P"/>
    <property type="match status" value="1"/>
</dbReference>
<dbReference type="RefSeq" id="WP_213517878.1">
    <property type="nucleotide sequence ID" value="NZ_BOSE01000007.1"/>
</dbReference>